<proteinExistence type="predicted"/>
<dbReference type="OrthoDB" id="2730619at2759"/>
<feature type="coiled-coil region" evidence="1">
    <location>
        <begin position="579"/>
        <end position="606"/>
    </location>
</feature>
<evidence type="ECO:0000256" key="1">
    <source>
        <dbReference type="SAM" id="Coils"/>
    </source>
</evidence>
<accession>A0A9N9KQ54</accession>
<gene>
    <name evidence="3" type="ORF">HYFRA_00004361</name>
</gene>
<dbReference type="Proteomes" id="UP000696280">
    <property type="component" value="Unassembled WGS sequence"/>
</dbReference>
<feature type="chain" id="PRO_5040369688" description="Glycoside hydrolase family 43 protein" evidence="2">
    <location>
        <begin position="20"/>
        <end position="886"/>
    </location>
</feature>
<dbReference type="EMBL" id="CAJVRL010000025">
    <property type="protein sequence ID" value="CAG8950027.1"/>
    <property type="molecule type" value="Genomic_DNA"/>
</dbReference>
<evidence type="ECO:0000313" key="4">
    <source>
        <dbReference type="Proteomes" id="UP000696280"/>
    </source>
</evidence>
<evidence type="ECO:0000313" key="3">
    <source>
        <dbReference type="EMBL" id="CAG8950027.1"/>
    </source>
</evidence>
<comment type="caution">
    <text evidence="3">The sequence shown here is derived from an EMBL/GenBank/DDBJ whole genome shotgun (WGS) entry which is preliminary data.</text>
</comment>
<sequence length="886" mass="97010">MLLFDIFITFGYLSSLVQCAYQTFESSTFTVKLDTSSQTLASLSPKSLPSFDFSPFDVISSRSANGNYHVGDVTLRYRNVGATAWTIMNSATARAAVKASAISGSNFAASDLTPTIPAGSPFNITRAWGFESGDLTLKVTLLNNQANDIEIGAFGFPIEFNSIFTARTPVDTQAKCSLIDPNIGLDGGFLRVTPLSGTGPSLVVTPINAPFEAWRFLTEDIGTSLAYQSQTFEGFYSWETFTKAYAENEWKSAVPWNPPTSKILASKQSITLGLKFSLADEISTIGNAVIAAKTPLAVGTPGYIIPQDLQATLKLYYNSSVSSISAVPTGAFVFKATTPNQYTLTPSDSAWGRVRVMVNYTDGKSQSIHYYVTKSAPKTISDLGNFLTTSQYFNDTSDPFGRAPSIISYDRSVNKMVTQDYRVWIAGLSDEGGAGSWLAAAMKQAAQPNAAEVTKLEDFIHKVLWKTVQTSDYSVRQSVFFYEPSQVVYTYNSIGSTDWANWWSWNKANAFATDRAYNYVHVAAAYWAMYRVARGYPSLVKQADWNWYLTQAYKTVSFCISTNVGYSQVGLMGETVFGYLLLDLQRENLTAEAKDLEQLMRTRAARWDSEAVPFGSEMPWDSTGQEGVYYWSKHFNFTTTVVKTINSILGYTPTVNSWAWNGSSRRYWDNIYGGKLMRYERQGHHYGSALNALPLLDYFQANPSMTYLLRVGYGGMNGPLSNIDQEGFASASFHTWPDTLEWDGISGDYGPGFLGLVLGAGTYVIEEDGETVVFGGNLSQDGDALVVELRDAVRRRVYLGKYGIEVTVDAGAIEKVRIVGNQVIVSLAASVGGIAGEPKANSSILWVESKVSGARLFQVGNGLEKVRGGSQVDMSGGSVDVTITFA</sequence>
<dbReference type="AlphaFoldDB" id="A0A9N9KQ54"/>
<evidence type="ECO:0008006" key="5">
    <source>
        <dbReference type="Google" id="ProtNLM"/>
    </source>
</evidence>
<protein>
    <recommendedName>
        <fullName evidence="5">Glycoside hydrolase family 43 protein</fullName>
    </recommendedName>
</protein>
<reference evidence="3" key="1">
    <citation type="submission" date="2021-07" db="EMBL/GenBank/DDBJ databases">
        <authorList>
            <person name="Durling M."/>
        </authorList>
    </citation>
    <scope>NUCLEOTIDE SEQUENCE</scope>
</reference>
<name>A0A9N9KQ54_9HELO</name>
<dbReference type="InterPro" id="IPR043750">
    <property type="entry name" value="DUF5695"/>
</dbReference>
<keyword evidence="1" id="KW-0175">Coiled coil</keyword>
<keyword evidence="4" id="KW-1185">Reference proteome</keyword>
<keyword evidence="2" id="KW-0732">Signal</keyword>
<evidence type="ECO:0000256" key="2">
    <source>
        <dbReference type="SAM" id="SignalP"/>
    </source>
</evidence>
<dbReference type="Pfam" id="PF18951">
    <property type="entry name" value="DUF5695"/>
    <property type="match status" value="1"/>
</dbReference>
<feature type="signal peptide" evidence="2">
    <location>
        <begin position="1"/>
        <end position="19"/>
    </location>
</feature>
<organism evidence="3 4">
    <name type="scientific">Hymenoscyphus fraxineus</name>
    <dbReference type="NCBI Taxonomy" id="746836"/>
    <lineage>
        <taxon>Eukaryota</taxon>
        <taxon>Fungi</taxon>
        <taxon>Dikarya</taxon>
        <taxon>Ascomycota</taxon>
        <taxon>Pezizomycotina</taxon>
        <taxon>Leotiomycetes</taxon>
        <taxon>Helotiales</taxon>
        <taxon>Helotiaceae</taxon>
        <taxon>Hymenoscyphus</taxon>
    </lineage>
</organism>